<gene>
    <name evidence="3" type="ORF">FE782_12010</name>
</gene>
<dbReference type="GO" id="GO:0003955">
    <property type="term" value="F:NAD(P)H dehydrogenase (quinone) activity"/>
    <property type="evidence" value="ECO:0007669"/>
    <property type="project" value="TreeGrafter"/>
</dbReference>
<dbReference type="FunFam" id="3.40.50.360:FF:000001">
    <property type="entry name" value="NAD(P)H dehydrogenase (Quinone) FQR1-like"/>
    <property type="match status" value="1"/>
</dbReference>
<dbReference type="Proteomes" id="UP000309676">
    <property type="component" value="Unassembled WGS sequence"/>
</dbReference>
<keyword evidence="4" id="KW-1185">Reference proteome</keyword>
<dbReference type="Gene3D" id="3.40.50.360">
    <property type="match status" value="1"/>
</dbReference>
<reference evidence="3 4" key="1">
    <citation type="submission" date="2019-05" db="EMBL/GenBank/DDBJ databases">
        <authorList>
            <person name="Narsing Rao M.P."/>
            <person name="Li W.J."/>
        </authorList>
    </citation>
    <scope>NUCLEOTIDE SEQUENCE [LARGE SCALE GENOMIC DNA]</scope>
    <source>
        <strain evidence="3 4">SYSU_K30003</strain>
    </source>
</reference>
<dbReference type="InterPro" id="IPR005025">
    <property type="entry name" value="FMN_Rdtase-like_dom"/>
</dbReference>
<sequence length="232" mass="24963">MTNLLVVYYSAYGHVFRMAEACAAGAEAAGATVRTVRIPEMESPNDRTPYLDKPNPGEALSALQRRFKTDERFRKYEEALTLQRQIPIATNDDLRWADGVVWGFPTYYGMMPAQVKLFLEFAGEVSAEGALEGKPAGVFTSAGSIHTGHEATILTSIVPLLHFGMIFVGLPYSENPEFLTADAIGGSPYGASTLAGPDSSLTPDARELTIVSRLGGRVASVADALKARGFID</sequence>
<evidence type="ECO:0000259" key="2">
    <source>
        <dbReference type="PROSITE" id="PS50902"/>
    </source>
</evidence>
<dbReference type="OrthoDB" id="9801479at2"/>
<name>A0A5R9G8M9_9BACL</name>
<evidence type="ECO:0000313" key="3">
    <source>
        <dbReference type="EMBL" id="TLS52081.1"/>
    </source>
</evidence>
<dbReference type="PANTHER" id="PTHR30546:SF23">
    <property type="entry name" value="FLAVOPROTEIN-LIKE PROTEIN YCP4-RELATED"/>
    <property type="match status" value="1"/>
</dbReference>
<dbReference type="Pfam" id="PF03358">
    <property type="entry name" value="FMN_red"/>
    <property type="match status" value="1"/>
</dbReference>
<dbReference type="PROSITE" id="PS50902">
    <property type="entry name" value="FLAVODOXIN_LIKE"/>
    <property type="match status" value="1"/>
</dbReference>
<protein>
    <submittedName>
        <fullName evidence="3">Flavoprotein</fullName>
    </submittedName>
</protein>
<dbReference type="InterPro" id="IPR008254">
    <property type="entry name" value="Flavodoxin/NO_synth"/>
</dbReference>
<dbReference type="GO" id="GO:0016020">
    <property type="term" value="C:membrane"/>
    <property type="evidence" value="ECO:0007669"/>
    <property type="project" value="TreeGrafter"/>
</dbReference>
<proteinExistence type="inferred from homology"/>
<dbReference type="InterPro" id="IPR029039">
    <property type="entry name" value="Flavoprotein-like_sf"/>
</dbReference>
<dbReference type="GO" id="GO:0010181">
    <property type="term" value="F:FMN binding"/>
    <property type="evidence" value="ECO:0007669"/>
    <property type="project" value="InterPro"/>
</dbReference>
<accession>A0A5R9G8M9</accession>
<feature type="domain" description="Flavodoxin-like" evidence="2">
    <location>
        <begin position="4"/>
        <end position="219"/>
    </location>
</feature>
<dbReference type="PANTHER" id="PTHR30546">
    <property type="entry name" value="FLAVODOXIN-RELATED PROTEIN WRBA-RELATED"/>
    <property type="match status" value="1"/>
</dbReference>
<comment type="similarity">
    <text evidence="1">Belongs to the WrbA family.</text>
</comment>
<dbReference type="RefSeq" id="WP_138194325.1">
    <property type="nucleotide sequence ID" value="NZ_VCIW01000006.1"/>
</dbReference>
<evidence type="ECO:0000256" key="1">
    <source>
        <dbReference type="ARBA" id="ARBA00006961"/>
    </source>
</evidence>
<dbReference type="SUPFAM" id="SSF52218">
    <property type="entry name" value="Flavoproteins"/>
    <property type="match status" value="1"/>
</dbReference>
<dbReference type="AlphaFoldDB" id="A0A5R9G8M9"/>
<comment type="caution">
    <text evidence="3">The sequence shown here is derived from an EMBL/GenBank/DDBJ whole genome shotgun (WGS) entry which is preliminary data.</text>
</comment>
<dbReference type="EMBL" id="VCIW01000006">
    <property type="protein sequence ID" value="TLS52081.1"/>
    <property type="molecule type" value="Genomic_DNA"/>
</dbReference>
<evidence type="ECO:0000313" key="4">
    <source>
        <dbReference type="Proteomes" id="UP000309676"/>
    </source>
</evidence>
<organism evidence="3 4">
    <name type="scientific">Paenibacillus antri</name>
    <dbReference type="NCBI Taxonomy" id="2582848"/>
    <lineage>
        <taxon>Bacteria</taxon>
        <taxon>Bacillati</taxon>
        <taxon>Bacillota</taxon>
        <taxon>Bacilli</taxon>
        <taxon>Bacillales</taxon>
        <taxon>Paenibacillaceae</taxon>
        <taxon>Paenibacillus</taxon>
    </lineage>
</organism>